<evidence type="ECO:0000256" key="3">
    <source>
        <dbReference type="ARBA" id="ARBA00022989"/>
    </source>
</evidence>
<organism evidence="10 11">
    <name type="scientific">Epicoccum nigrum</name>
    <name type="common">Soil fungus</name>
    <name type="synonym">Epicoccum purpurascens</name>
    <dbReference type="NCBI Taxonomy" id="105696"/>
    <lineage>
        <taxon>Eukaryota</taxon>
        <taxon>Fungi</taxon>
        <taxon>Dikarya</taxon>
        <taxon>Ascomycota</taxon>
        <taxon>Pezizomycotina</taxon>
        <taxon>Dothideomycetes</taxon>
        <taxon>Pleosporomycetidae</taxon>
        <taxon>Pleosporales</taxon>
        <taxon>Pleosporineae</taxon>
        <taxon>Didymellaceae</taxon>
        <taxon>Epicoccum</taxon>
    </lineage>
</organism>
<feature type="transmembrane region" description="Helical" evidence="7">
    <location>
        <begin position="161"/>
        <end position="182"/>
    </location>
</feature>
<evidence type="ECO:0000256" key="8">
    <source>
        <dbReference type="SAM" id="SignalP"/>
    </source>
</evidence>
<evidence type="ECO:0000313" key="10">
    <source>
        <dbReference type="EMBL" id="OSS54322.1"/>
    </source>
</evidence>
<dbReference type="PANTHER" id="PTHR44653">
    <property type="entry name" value="DNAJ HOMOLOG SUBFAMILY C MEMBER 1"/>
    <property type="match status" value="1"/>
</dbReference>
<evidence type="ECO:0000256" key="1">
    <source>
        <dbReference type="ARBA" id="ARBA00022692"/>
    </source>
</evidence>
<dbReference type="OMA" id="RYIRHAR"/>
<feature type="chain" id="PRO_5013028331" description="J domain-containing protein" evidence="8">
    <location>
        <begin position="21"/>
        <end position="407"/>
    </location>
</feature>
<proteinExistence type="predicted"/>
<dbReference type="InterPro" id="IPR052606">
    <property type="entry name" value="DnaJ_domain_protein"/>
</dbReference>
<comment type="subcellular location">
    <subcellularLocation>
        <location evidence="5">Endomembrane system</location>
        <topology evidence="5">Single-pass membrane protein</topology>
    </subcellularLocation>
</comment>
<keyword evidence="1 7" id="KW-0812">Transmembrane</keyword>
<dbReference type="GO" id="GO:0012505">
    <property type="term" value="C:endomembrane system"/>
    <property type="evidence" value="ECO:0007669"/>
    <property type="project" value="UniProtKB-SubCell"/>
</dbReference>
<feature type="compositionally biased region" description="Basic residues" evidence="6">
    <location>
        <begin position="396"/>
        <end position="407"/>
    </location>
</feature>
<feature type="compositionally biased region" description="Basic and acidic residues" evidence="6">
    <location>
        <begin position="243"/>
        <end position="262"/>
    </location>
</feature>
<dbReference type="AlphaFoldDB" id="A0A1Y2MEB7"/>
<feature type="signal peptide" evidence="8">
    <location>
        <begin position="1"/>
        <end position="20"/>
    </location>
</feature>
<gene>
    <name evidence="10" type="ORF">B5807_01571</name>
</gene>
<dbReference type="CDD" id="cd06257">
    <property type="entry name" value="DnaJ"/>
    <property type="match status" value="1"/>
</dbReference>
<dbReference type="InterPro" id="IPR001623">
    <property type="entry name" value="DnaJ_domain"/>
</dbReference>
<feature type="compositionally biased region" description="Basic residues" evidence="6">
    <location>
        <begin position="263"/>
        <end position="274"/>
    </location>
</feature>
<feature type="domain" description="J" evidence="9">
    <location>
        <begin position="44"/>
        <end position="141"/>
    </location>
</feature>
<feature type="region of interest" description="Disordered" evidence="6">
    <location>
        <begin position="375"/>
        <end position="407"/>
    </location>
</feature>
<dbReference type="Proteomes" id="UP000193240">
    <property type="component" value="Unassembled WGS sequence"/>
</dbReference>
<evidence type="ECO:0000256" key="7">
    <source>
        <dbReference type="SAM" id="Phobius"/>
    </source>
</evidence>
<evidence type="ECO:0000256" key="5">
    <source>
        <dbReference type="ARBA" id="ARBA00037847"/>
    </source>
</evidence>
<dbReference type="SUPFAM" id="SSF46565">
    <property type="entry name" value="Chaperone J-domain"/>
    <property type="match status" value="1"/>
</dbReference>
<evidence type="ECO:0000313" key="11">
    <source>
        <dbReference type="Proteomes" id="UP000193240"/>
    </source>
</evidence>
<dbReference type="OrthoDB" id="413400at2759"/>
<reference evidence="10 11" key="1">
    <citation type="journal article" date="2017" name="Genome Announc.">
        <title>Genome sequence of the saprophytic ascomycete Epicoccum nigrum ICMP 19927 strain isolated from New Zealand.</title>
        <authorList>
            <person name="Fokin M."/>
            <person name="Fleetwood D."/>
            <person name="Weir B.S."/>
            <person name="Villas-Boas S.G."/>
        </authorList>
    </citation>
    <scope>NUCLEOTIDE SEQUENCE [LARGE SCALE GENOMIC DNA]</scope>
    <source>
        <strain evidence="10 11">ICMP 19927</strain>
    </source>
</reference>
<evidence type="ECO:0000256" key="2">
    <source>
        <dbReference type="ARBA" id="ARBA00022729"/>
    </source>
</evidence>
<dbReference type="Gene3D" id="1.10.287.110">
    <property type="entry name" value="DnaJ domain"/>
    <property type="match status" value="1"/>
</dbReference>
<keyword evidence="3 7" id="KW-1133">Transmembrane helix</keyword>
<dbReference type="PROSITE" id="PS50076">
    <property type="entry name" value="DNAJ_2"/>
    <property type="match status" value="1"/>
</dbReference>
<protein>
    <recommendedName>
        <fullName evidence="9">J domain-containing protein</fullName>
    </recommendedName>
</protein>
<keyword evidence="2 8" id="KW-0732">Signal</keyword>
<name>A0A1Y2MEB7_EPING</name>
<evidence type="ECO:0000259" key="9">
    <source>
        <dbReference type="PROSITE" id="PS50076"/>
    </source>
</evidence>
<keyword evidence="11" id="KW-1185">Reference proteome</keyword>
<feature type="region of interest" description="Disordered" evidence="6">
    <location>
        <begin position="216"/>
        <end position="278"/>
    </location>
</feature>
<dbReference type="PANTHER" id="PTHR44653:SF2">
    <property type="entry name" value="DNAJ HOMOLOG SUBFAMILY C MEMBER 1"/>
    <property type="match status" value="1"/>
</dbReference>
<dbReference type="STRING" id="105696.A0A1Y2MEB7"/>
<evidence type="ECO:0000256" key="4">
    <source>
        <dbReference type="ARBA" id="ARBA00023136"/>
    </source>
</evidence>
<sequence length="407" mass="45500">MRSTAVFALLLGIFAAFAAAWSKEDHEIFRLRDEVIKSEGANVTFYDMLGVKPSANQDDLNKALRIKGRELHPDKARKVFIANYAKNNGKKGKTPGVKSSKGPSKKEIDAHLKKVTARYQKLSVVANILKGPERQRYDHFLKNGFPAWKGSGYYYDRFRPGLGSVLLGVLIVIGGGVHWFALHMSWKRRKEFVERYVRHARKTAWGDESAIPGIPGVDAAPANVPVNSQFDKGSEEDDEEKEPEFVPRNRREARAWEKDQRKKDKKPAVAKKARTAGISTPKEVELTSGPQGAKKRIVAENGKVLIVDSVGNVFLEEETEDGMKGEFLLDPDEESAPTIFDTVLFKIPKFAYNQTAGRILGKKELIDEPLLETSDLPEDEAALQSATAQNINGETRKRKTKAQSRVR</sequence>
<feature type="compositionally biased region" description="Polar residues" evidence="6">
    <location>
        <begin position="384"/>
        <end position="393"/>
    </location>
</feature>
<dbReference type="InParanoid" id="A0A1Y2MEB7"/>
<dbReference type="InterPro" id="IPR036869">
    <property type="entry name" value="J_dom_sf"/>
</dbReference>
<evidence type="ECO:0000256" key="6">
    <source>
        <dbReference type="SAM" id="MobiDB-lite"/>
    </source>
</evidence>
<keyword evidence="4 7" id="KW-0472">Membrane</keyword>
<dbReference type="EMBL" id="KZ107838">
    <property type="protein sequence ID" value="OSS54322.1"/>
    <property type="molecule type" value="Genomic_DNA"/>
</dbReference>
<accession>A0A1Y2MEB7</accession>